<feature type="transmembrane region" description="Helical" evidence="5">
    <location>
        <begin position="209"/>
        <end position="226"/>
    </location>
</feature>
<comment type="caution">
    <text evidence="6">The sequence shown here is derived from an EMBL/GenBank/DDBJ whole genome shotgun (WGS) entry which is preliminary data.</text>
</comment>
<dbReference type="PANTHER" id="PTHR43701:SF2">
    <property type="entry name" value="MEMBRANE TRANSPORTER PROTEIN YJNA-RELATED"/>
    <property type="match status" value="1"/>
</dbReference>
<evidence type="ECO:0000256" key="4">
    <source>
        <dbReference type="ARBA" id="ARBA00023136"/>
    </source>
</evidence>
<protein>
    <recommendedName>
        <fullName evidence="5">Probable membrane transporter protein</fullName>
    </recommendedName>
</protein>
<keyword evidence="5" id="KW-1003">Cell membrane</keyword>
<gene>
    <name evidence="6" type="ORF">HNR50_003378</name>
</gene>
<feature type="transmembrane region" description="Helical" evidence="5">
    <location>
        <begin position="238"/>
        <end position="255"/>
    </location>
</feature>
<dbReference type="InterPro" id="IPR051598">
    <property type="entry name" value="TSUP/Inactive_protease-like"/>
</dbReference>
<organism evidence="6 7">
    <name type="scientific">Spirochaeta isovalerica</name>
    <dbReference type="NCBI Taxonomy" id="150"/>
    <lineage>
        <taxon>Bacteria</taxon>
        <taxon>Pseudomonadati</taxon>
        <taxon>Spirochaetota</taxon>
        <taxon>Spirochaetia</taxon>
        <taxon>Spirochaetales</taxon>
        <taxon>Spirochaetaceae</taxon>
        <taxon>Spirochaeta</taxon>
    </lineage>
</organism>
<dbReference type="PANTHER" id="PTHR43701">
    <property type="entry name" value="MEMBRANE TRANSPORTER PROTEIN MJ0441-RELATED"/>
    <property type="match status" value="1"/>
</dbReference>
<feature type="transmembrane region" description="Helical" evidence="5">
    <location>
        <begin position="136"/>
        <end position="169"/>
    </location>
</feature>
<evidence type="ECO:0000256" key="5">
    <source>
        <dbReference type="RuleBase" id="RU363041"/>
    </source>
</evidence>
<dbReference type="Proteomes" id="UP000587760">
    <property type="component" value="Unassembled WGS sequence"/>
</dbReference>
<accession>A0A841RGR3</accession>
<feature type="transmembrane region" description="Helical" evidence="5">
    <location>
        <begin position="176"/>
        <end position="197"/>
    </location>
</feature>
<feature type="transmembrane region" description="Helical" evidence="5">
    <location>
        <begin position="6"/>
        <end position="27"/>
    </location>
</feature>
<dbReference type="EMBL" id="JACHGJ010000007">
    <property type="protein sequence ID" value="MBB6481698.1"/>
    <property type="molecule type" value="Genomic_DNA"/>
</dbReference>
<sequence length="259" mass="27386">MEFLYLAVALFSTTIGALSGLGGGVIIKPVLDAIAPYDAATIGLLSSFTVFSMAAVSTVRQYHSGIRFEGRKSLYIVVGSITGGTAGKILFSCSSELLGNSNRITAVQSAILAVLLILVLLYLLQEKHTSLHIHNGIIIASAGFVLGLIAAFLGVGGGPFNVVLLALLFSMDSRTAAVHSILIILFSQSAKLIAVLIDGGFGSYDLSALLYMIPGGIGGGFLGAWLNRKLKSRTIQILFRTVVSLLIILNIYNFFRAMN</sequence>
<dbReference type="AlphaFoldDB" id="A0A841RGR3"/>
<feature type="transmembrane region" description="Helical" evidence="5">
    <location>
        <begin position="74"/>
        <end position="91"/>
    </location>
</feature>
<comment type="subcellular location">
    <subcellularLocation>
        <location evidence="5">Cell membrane</location>
        <topology evidence="5">Multi-pass membrane protein</topology>
    </subcellularLocation>
    <subcellularLocation>
        <location evidence="1">Membrane</location>
        <topology evidence="1">Multi-pass membrane protein</topology>
    </subcellularLocation>
</comment>
<feature type="transmembrane region" description="Helical" evidence="5">
    <location>
        <begin position="39"/>
        <end position="62"/>
    </location>
</feature>
<evidence type="ECO:0000256" key="3">
    <source>
        <dbReference type="ARBA" id="ARBA00022989"/>
    </source>
</evidence>
<feature type="transmembrane region" description="Helical" evidence="5">
    <location>
        <begin position="103"/>
        <end position="124"/>
    </location>
</feature>
<name>A0A841RGR3_9SPIO</name>
<reference evidence="6 7" key="1">
    <citation type="submission" date="2020-08" db="EMBL/GenBank/DDBJ databases">
        <title>Genomic Encyclopedia of Type Strains, Phase IV (KMG-IV): sequencing the most valuable type-strain genomes for metagenomic binning, comparative biology and taxonomic classification.</title>
        <authorList>
            <person name="Goeker M."/>
        </authorList>
    </citation>
    <scope>NUCLEOTIDE SEQUENCE [LARGE SCALE GENOMIC DNA]</scope>
    <source>
        <strain evidence="6 7">DSM 2461</strain>
    </source>
</reference>
<dbReference type="RefSeq" id="WP_184747934.1">
    <property type="nucleotide sequence ID" value="NZ_JACHGJ010000007.1"/>
</dbReference>
<dbReference type="InterPro" id="IPR002781">
    <property type="entry name" value="TM_pro_TauE-like"/>
</dbReference>
<dbReference type="Pfam" id="PF01925">
    <property type="entry name" value="TauE"/>
    <property type="match status" value="1"/>
</dbReference>
<comment type="similarity">
    <text evidence="5">Belongs to the 4-toluene sulfonate uptake permease (TSUP) (TC 2.A.102) family.</text>
</comment>
<evidence type="ECO:0000313" key="6">
    <source>
        <dbReference type="EMBL" id="MBB6481698.1"/>
    </source>
</evidence>
<evidence type="ECO:0000313" key="7">
    <source>
        <dbReference type="Proteomes" id="UP000587760"/>
    </source>
</evidence>
<evidence type="ECO:0000256" key="2">
    <source>
        <dbReference type="ARBA" id="ARBA00022692"/>
    </source>
</evidence>
<keyword evidence="3 5" id="KW-1133">Transmembrane helix</keyword>
<keyword evidence="4 5" id="KW-0472">Membrane</keyword>
<proteinExistence type="inferred from homology"/>
<keyword evidence="7" id="KW-1185">Reference proteome</keyword>
<dbReference type="GO" id="GO:0005886">
    <property type="term" value="C:plasma membrane"/>
    <property type="evidence" value="ECO:0007669"/>
    <property type="project" value="UniProtKB-SubCell"/>
</dbReference>
<evidence type="ECO:0000256" key="1">
    <source>
        <dbReference type="ARBA" id="ARBA00004141"/>
    </source>
</evidence>
<keyword evidence="2 5" id="KW-0812">Transmembrane</keyword>